<evidence type="ECO:0008006" key="5">
    <source>
        <dbReference type="Google" id="ProtNLM"/>
    </source>
</evidence>
<dbReference type="PANTHER" id="PTHR10353:SF53">
    <property type="entry name" value="BETA-1,4-GLUCOSIDASE (EUROFUNG)"/>
    <property type="match status" value="1"/>
</dbReference>
<protein>
    <recommendedName>
        <fullName evidence="5">Beta-glucosidase</fullName>
    </recommendedName>
</protein>
<accession>A0A1V6NZW9</accession>
<dbReference type="Gene3D" id="3.20.20.80">
    <property type="entry name" value="Glycosidases"/>
    <property type="match status" value="1"/>
</dbReference>
<dbReference type="AlphaFoldDB" id="A0A1V6NZW9"/>
<dbReference type="EMBL" id="MDYM01000002">
    <property type="protein sequence ID" value="OQD69896.1"/>
    <property type="molecule type" value="Genomic_DNA"/>
</dbReference>
<evidence type="ECO:0000256" key="2">
    <source>
        <dbReference type="SAM" id="SignalP"/>
    </source>
</evidence>
<dbReference type="Pfam" id="PF00232">
    <property type="entry name" value="Glyco_hydro_1"/>
    <property type="match status" value="1"/>
</dbReference>
<name>A0A1V6NZW9_PENPO</name>
<feature type="chain" id="PRO_5013229441" description="Beta-glucosidase" evidence="2">
    <location>
        <begin position="16"/>
        <end position="641"/>
    </location>
</feature>
<reference evidence="4" key="1">
    <citation type="journal article" date="2017" name="Nat. Microbiol.">
        <title>Global analysis of biosynthetic gene clusters reveals vast potential of secondary metabolite production in Penicillium species.</title>
        <authorList>
            <person name="Nielsen J.C."/>
            <person name="Grijseels S."/>
            <person name="Prigent S."/>
            <person name="Ji B."/>
            <person name="Dainat J."/>
            <person name="Nielsen K.F."/>
            <person name="Frisvad J.C."/>
            <person name="Workman M."/>
            <person name="Nielsen J."/>
        </authorList>
    </citation>
    <scope>NUCLEOTIDE SEQUENCE [LARGE SCALE GENOMIC DNA]</scope>
    <source>
        <strain evidence="4">IBT 4502</strain>
    </source>
</reference>
<dbReference type="PANTHER" id="PTHR10353">
    <property type="entry name" value="GLYCOSYL HYDROLASE"/>
    <property type="match status" value="1"/>
</dbReference>
<gene>
    <name evidence="3" type="ORF">PENPOL_c002G06507</name>
</gene>
<dbReference type="STRING" id="60169.A0A1V6NZW9"/>
<dbReference type="OrthoDB" id="65569at2759"/>
<evidence type="ECO:0000313" key="3">
    <source>
        <dbReference type="EMBL" id="OQD69896.1"/>
    </source>
</evidence>
<proteinExistence type="inferred from homology"/>
<feature type="signal peptide" evidence="2">
    <location>
        <begin position="1"/>
        <end position="15"/>
    </location>
</feature>
<dbReference type="InterPro" id="IPR017853">
    <property type="entry name" value="GH"/>
</dbReference>
<dbReference type="Proteomes" id="UP000191408">
    <property type="component" value="Unassembled WGS sequence"/>
</dbReference>
<sequence length="641" mass="71612">MFFGLFIFSGAVVSAQQIYIENQGRPPRPNCNIPTATAEPFAFTAGDEPPLYHFSPFSYTLTETVRIASPVTPSPLPQYGPRYTAVSHLLPDISTTSWGNWDPTAVPTAVDTADPYGQDAYSSLWKAVNLQNLTRGLYTTTVSPTPVPTSELILPPPLYFGPHDCYSFPEDFMLGVSGAAAQIEGAVADEGRSPAVTDLLGDLGQSLGLPTVTDNDYTTVENYYLYKQDIERLAAMGMRYYSFSIPWTRILPFSVPGSPVNSQALEHYNDLINFAIEKGIQPIVTLIHFDTPALFIGNNPAALAERAYIGRVNYGFQNETFEDAFVNYGKIVMSHFADRVPIWITFNEAQFGSISGPGVDHVLKSHARLYHFYKEELHGKGKVSMKMGATPGIPLSPSNSSHRAAAQHYTDLNLGTYLNPLVLGQDYPEAYKMTVQDYVSLTNRDLGYLNGTLDFVAVDAYSAVAVYPIVDIATCAANNASSNMLYPNCVGSTQETVNGWNIGYHSTYTSYTTPTYLRTQLNYLWNTFKIPVMITEFGLATSSSSPTSQQLNDIRFDVERSEYYISYLTEVLKSIWEDGVHVMGAIMWSWIDNWEFGTFSHQFGLQYVNRSTQERTYRRSFFDVVDFVETRRMEQNGHYHC</sequence>
<keyword evidence="2" id="KW-0732">Signal</keyword>
<dbReference type="InterPro" id="IPR001360">
    <property type="entry name" value="Glyco_hydro_1"/>
</dbReference>
<keyword evidence="4" id="KW-1185">Reference proteome</keyword>
<organism evidence="3 4">
    <name type="scientific">Penicillium polonicum</name>
    <dbReference type="NCBI Taxonomy" id="60169"/>
    <lineage>
        <taxon>Eukaryota</taxon>
        <taxon>Fungi</taxon>
        <taxon>Dikarya</taxon>
        <taxon>Ascomycota</taxon>
        <taxon>Pezizomycotina</taxon>
        <taxon>Eurotiomycetes</taxon>
        <taxon>Eurotiomycetidae</taxon>
        <taxon>Eurotiales</taxon>
        <taxon>Aspergillaceae</taxon>
        <taxon>Penicillium</taxon>
    </lineage>
</organism>
<evidence type="ECO:0000313" key="4">
    <source>
        <dbReference type="Proteomes" id="UP000191408"/>
    </source>
</evidence>
<dbReference type="GO" id="GO:0008422">
    <property type="term" value="F:beta-glucosidase activity"/>
    <property type="evidence" value="ECO:0007669"/>
    <property type="project" value="TreeGrafter"/>
</dbReference>
<dbReference type="GO" id="GO:0005975">
    <property type="term" value="P:carbohydrate metabolic process"/>
    <property type="evidence" value="ECO:0007669"/>
    <property type="project" value="InterPro"/>
</dbReference>
<dbReference type="PRINTS" id="PR00131">
    <property type="entry name" value="GLHYDRLASE1"/>
</dbReference>
<dbReference type="SUPFAM" id="SSF51445">
    <property type="entry name" value="(Trans)glycosidases"/>
    <property type="match status" value="1"/>
</dbReference>
<comment type="caution">
    <text evidence="3">The sequence shown here is derived from an EMBL/GenBank/DDBJ whole genome shotgun (WGS) entry which is preliminary data.</text>
</comment>
<comment type="similarity">
    <text evidence="1">Belongs to the glycosyl hydrolase 1 family.</text>
</comment>
<evidence type="ECO:0000256" key="1">
    <source>
        <dbReference type="RuleBase" id="RU003690"/>
    </source>
</evidence>